<dbReference type="KEGG" id="nsr:NS506_06329"/>
<keyword evidence="4" id="KW-1185">Reference proteome</keyword>
<evidence type="ECO:0000313" key="4">
    <source>
        <dbReference type="Proteomes" id="UP000037179"/>
    </source>
</evidence>
<keyword evidence="1" id="KW-0472">Membrane</keyword>
<dbReference type="EMBL" id="BBYQ01000079">
    <property type="protein sequence ID" value="GAP30388.1"/>
    <property type="molecule type" value="Genomic_DNA"/>
</dbReference>
<gene>
    <name evidence="2" type="ORF">NS506_06329</name>
    <name evidence="3" type="ORF">NSK11_contig00079-0025</name>
</gene>
<reference evidence="3 4" key="2">
    <citation type="journal article" date="2016" name="Genome Announc.">
        <title>Draft Genome Sequence of Erythromycin- and Oxytetracycline-Sensitive Nocardia seriolae Strain U-1 (NBRC 110359).</title>
        <authorList>
            <person name="Imajoh M."/>
            <person name="Sukeda M."/>
            <person name="Shimizu M."/>
            <person name="Yamane J."/>
            <person name="Ohnishi K."/>
            <person name="Oshima S."/>
        </authorList>
    </citation>
    <scope>NUCLEOTIDE SEQUENCE [LARGE SCALE GENOMIC DNA]</scope>
    <source>
        <strain evidence="3 4">U-1</strain>
    </source>
</reference>
<name>A0ABC9YY75_9NOCA</name>
<sequence>MAAFVFGLAVSVLLFSNQQKFVGYVAEAVPQLGDTTFFVGFLLSGAAYVLVNRSRLARAAVAA</sequence>
<keyword evidence="1" id="KW-0812">Transmembrane</keyword>
<reference evidence="4" key="1">
    <citation type="submission" date="2015-07" db="EMBL/GenBank/DDBJ databases">
        <title>Nocardia seriolae U-1 whole genome shotgun sequence.</title>
        <authorList>
            <person name="Imajoh M."/>
            <person name="Fukumoto Y."/>
            <person name="Sukeda M."/>
            <person name="Yamane J."/>
            <person name="Yamasaki K."/>
            <person name="Shimizu M."/>
            <person name="Ohnishi K."/>
            <person name="Oshima S."/>
        </authorList>
    </citation>
    <scope>NUCLEOTIDE SEQUENCE [LARGE SCALE GENOMIC DNA]</scope>
    <source>
        <strain evidence="4">U-1</strain>
    </source>
</reference>
<organism evidence="3 4">
    <name type="scientific">Nocardia seriolae</name>
    <dbReference type="NCBI Taxonomy" id="37332"/>
    <lineage>
        <taxon>Bacteria</taxon>
        <taxon>Bacillati</taxon>
        <taxon>Actinomycetota</taxon>
        <taxon>Actinomycetes</taxon>
        <taxon>Mycobacteriales</taxon>
        <taxon>Nocardiaceae</taxon>
        <taxon>Nocardia</taxon>
    </lineage>
</organism>
<reference evidence="2 5" key="3">
    <citation type="submission" date="2016-10" db="EMBL/GenBank/DDBJ databases">
        <title>Genome sequence of Nocardia seriolae strain EM150506, isolated from Anguila japonica.</title>
        <authorList>
            <person name="Han H.-J."/>
        </authorList>
    </citation>
    <scope>NUCLEOTIDE SEQUENCE [LARGE SCALE GENOMIC DNA]</scope>
    <source>
        <strain evidence="2 5">EM150506</strain>
    </source>
</reference>
<dbReference type="Proteomes" id="UP000037179">
    <property type="component" value="Unassembled WGS sequence"/>
</dbReference>
<protein>
    <submittedName>
        <fullName evidence="3">Cytosine permease</fullName>
    </submittedName>
</protein>
<evidence type="ECO:0000313" key="2">
    <source>
        <dbReference type="EMBL" id="APB00365.1"/>
    </source>
</evidence>
<evidence type="ECO:0000256" key="1">
    <source>
        <dbReference type="SAM" id="Phobius"/>
    </source>
</evidence>
<dbReference type="EMBL" id="CP017839">
    <property type="protein sequence ID" value="APB00365.1"/>
    <property type="molecule type" value="Genomic_DNA"/>
</dbReference>
<dbReference type="AlphaFoldDB" id="A0ABC9YY75"/>
<accession>A0ABC9YY75</accession>
<dbReference type="Proteomes" id="UP000180166">
    <property type="component" value="Chromosome"/>
</dbReference>
<evidence type="ECO:0000313" key="3">
    <source>
        <dbReference type="EMBL" id="GAP30388.1"/>
    </source>
</evidence>
<feature type="transmembrane region" description="Helical" evidence="1">
    <location>
        <begin position="28"/>
        <end position="51"/>
    </location>
</feature>
<proteinExistence type="predicted"/>
<evidence type="ECO:0000313" key="5">
    <source>
        <dbReference type="Proteomes" id="UP000180166"/>
    </source>
</evidence>
<keyword evidence="1" id="KW-1133">Transmembrane helix</keyword>